<name>A0A556MJ75_9FLAO</name>
<dbReference type="PROSITE" id="PS51007">
    <property type="entry name" value="CYTC"/>
    <property type="match status" value="1"/>
</dbReference>
<evidence type="ECO:0000313" key="7">
    <source>
        <dbReference type="Proteomes" id="UP000316008"/>
    </source>
</evidence>
<dbReference type="RefSeq" id="WP_144334387.1">
    <property type="nucleotide sequence ID" value="NZ_VLPL01000010.1"/>
</dbReference>
<feature type="domain" description="Cytochrome c" evidence="5">
    <location>
        <begin position="325"/>
        <end position="457"/>
    </location>
</feature>
<evidence type="ECO:0000256" key="1">
    <source>
        <dbReference type="ARBA" id="ARBA00022617"/>
    </source>
</evidence>
<dbReference type="PANTHER" id="PTHR30600">
    <property type="entry name" value="CYTOCHROME C PEROXIDASE-RELATED"/>
    <property type="match status" value="1"/>
</dbReference>
<proteinExistence type="predicted"/>
<gene>
    <name evidence="6" type="ORF">FO442_16830</name>
</gene>
<comment type="caution">
    <text evidence="6">The sequence shown here is derived from an EMBL/GenBank/DDBJ whole genome shotgun (WGS) entry which is preliminary data.</text>
</comment>
<accession>A0A556MJ75</accession>
<reference evidence="6 7" key="1">
    <citation type="submission" date="2019-07" db="EMBL/GenBank/DDBJ databases">
        <authorList>
            <person name="Huq M.A."/>
        </authorList>
    </citation>
    <scope>NUCLEOTIDE SEQUENCE [LARGE SCALE GENOMIC DNA]</scope>
    <source>
        <strain evidence="6 7">MAH-3</strain>
    </source>
</reference>
<protein>
    <submittedName>
        <fullName evidence="6">Thiol oxidoreductase</fullName>
    </submittedName>
</protein>
<organism evidence="6 7">
    <name type="scientific">Fluviicola chungangensis</name>
    <dbReference type="NCBI Taxonomy" id="2597671"/>
    <lineage>
        <taxon>Bacteria</taxon>
        <taxon>Pseudomonadati</taxon>
        <taxon>Bacteroidota</taxon>
        <taxon>Flavobacteriia</taxon>
        <taxon>Flavobacteriales</taxon>
        <taxon>Crocinitomicaceae</taxon>
        <taxon>Fluviicola</taxon>
    </lineage>
</organism>
<dbReference type="InterPro" id="IPR009056">
    <property type="entry name" value="Cyt_c-like_dom"/>
</dbReference>
<keyword evidence="2 4" id="KW-0479">Metal-binding</keyword>
<keyword evidence="1 4" id="KW-0349">Heme</keyword>
<dbReference type="AlphaFoldDB" id="A0A556MJ75"/>
<dbReference type="Pfam" id="PF06537">
    <property type="entry name" value="DHOR"/>
    <property type="match status" value="2"/>
</dbReference>
<evidence type="ECO:0000256" key="4">
    <source>
        <dbReference type="PROSITE-ProRule" id="PRU00433"/>
    </source>
</evidence>
<dbReference type="SUPFAM" id="SSF46626">
    <property type="entry name" value="Cytochrome c"/>
    <property type="match status" value="1"/>
</dbReference>
<dbReference type="GO" id="GO:0020037">
    <property type="term" value="F:heme binding"/>
    <property type="evidence" value="ECO:0007669"/>
    <property type="project" value="InterPro"/>
</dbReference>
<sequence>MKQLFLIGIVLLIVVFSCKKEETAIVSAYSDDSTLVDLAGTCSTGDQTSYAFSYQINGLTSAQSLMFYVGNSFFNQSWVQAPSSTTARDGLGPLFNARSCSACHFRDGRGMPQANSGFLFRLGAGSDNTPDAIYGGQLQDFSHNSVTPEGSMGITYVEEIGYYADGTSYSLRRPVYTVVGQSYGAMQGTTGISPRVGQQMIGLGLLELISESDILAYADPNDADGDGISGVANYVTDAVSGNLVIGRFGWKANVGSIAHQVAGAFNGDIGITSSYFPNENYTANQPACAGLPSGGTPEIEDNDLNAVILYARSLAVPKRRDVTRGEVKYGAQYFKSLGCISCHKMNYTTGFGGDIAPLKNQKITPYTDLLLHDMGPGLADNVPDHLASGSEWRTQPLWGLGMISLVNGHTYLLHDGRARSIEEAILWHGGEAEKSREKYKKLPATQRGYLLAYLRSL</sequence>
<dbReference type="PANTHER" id="PTHR30600:SF4">
    <property type="entry name" value="CYTOCHROME C DOMAIN-CONTAINING PROTEIN"/>
    <property type="match status" value="1"/>
</dbReference>
<evidence type="ECO:0000259" key="5">
    <source>
        <dbReference type="PROSITE" id="PS51007"/>
    </source>
</evidence>
<dbReference type="PIRSF" id="PIRSF028099">
    <property type="entry name" value="DUF1111"/>
    <property type="match status" value="1"/>
</dbReference>
<dbReference type="OrthoDB" id="9805202at2"/>
<dbReference type="InterPro" id="IPR036909">
    <property type="entry name" value="Cyt_c-like_dom_sf"/>
</dbReference>
<dbReference type="Gene3D" id="1.10.760.10">
    <property type="entry name" value="Cytochrome c-like domain"/>
    <property type="match status" value="1"/>
</dbReference>
<evidence type="ECO:0000256" key="3">
    <source>
        <dbReference type="ARBA" id="ARBA00023004"/>
    </source>
</evidence>
<keyword evidence="3 4" id="KW-0408">Iron</keyword>
<dbReference type="Proteomes" id="UP000316008">
    <property type="component" value="Unassembled WGS sequence"/>
</dbReference>
<evidence type="ECO:0000256" key="2">
    <source>
        <dbReference type="ARBA" id="ARBA00022723"/>
    </source>
</evidence>
<dbReference type="InterPro" id="IPR010538">
    <property type="entry name" value="DHOR"/>
</dbReference>
<dbReference type="GO" id="GO:0046872">
    <property type="term" value="F:metal ion binding"/>
    <property type="evidence" value="ECO:0007669"/>
    <property type="project" value="UniProtKB-KW"/>
</dbReference>
<dbReference type="PROSITE" id="PS51257">
    <property type="entry name" value="PROKAR_LIPOPROTEIN"/>
    <property type="match status" value="1"/>
</dbReference>
<evidence type="ECO:0000313" key="6">
    <source>
        <dbReference type="EMBL" id="TSJ39971.1"/>
    </source>
</evidence>
<dbReference type="GO" id="GO:0009055">
    <property type="term" value="F:electron transfer activity"/>
    <property type="evidence" value="ECO:0007669"/>
    <property type="project" value="InterPro"/>
</dbReference>
<dbReference type="InterPro" id="IPR051395">
    <property type="entry name" value="Cytochrome_c_Peroxidase/MauG"/>
</dbReference>
<keyword evidence="7" id="KW-1185">Reference proteome</keyword>
<dbReference type="GO" id="GO:0004130">
    <property type="term" value="F:cytochrome-c peroxidase activity"/>
    <property type="evidence" value="ECO:0007669"/>
    <property type="project" value="TreeGrafter"/>
</dbReference>
<dbReference type="EMBL" id="VLPL01000010">
    <property type="protein sequence ID" value="TSJ39971.1"/>
    <property type="molecule type" value="Genomic_DNA"/>
</dbReference>